<feature type="region of interest" description="Disordered" evidence="1">
    <location>
        <begin position="461"/>
        <end position="497"/>
    </location>
</feature>
<feature type="compositionally biased region" description="Polar residues" evidence="1">
    <location>
        <begin position="531"/>
        <end position="544"/>
    </location>
</feature>
<reference evidence="4" key="1">
    <citation type="submission" date="2013-09" db="EMBL/GenBank/DDBJ databases">
        <title>Corchorus olitorius genome sequencing.</title>
        <authorList>
            <person name="Alam M."/>
            <person name="Haque M.S."/>
            <person name="Islam M.S."/>
            <person name="Emdad E.M."/>
            <person name="Islam M.M."/>
            <person name="Ahmed B."/>
            <person name="Halim A."/>
            <person name="Hossen Q.M.M."/>
            <person name="Hossain M.Z."/>
            <person name="Ahmed R."/>
            <person name="Khan M.M."/>
            <person name="Islam R."/>
            <person name="Rashid M.M."/>
            <person name="Khan S.A."/>
            <person name="Rahman M.S."/>
            <person name="Alam M."/>
            <person name="Yahiya A.S."/>
            <person name="Khan M.S."/>
            <person name="Azam M.S."/>
            <person name="Haque T."/>
            <person name="Lashkar M.Z.H."/>
            <person name="Akhand A.I."/>
            <person name="Morshed G."/>
            <person name="Roy S."/>
            <person name="Uddin K.S."/>
            <person name="Rabeya T."/>
            <person name="Hossain A.S."/>
            <person name="Chowdhury A."/>
            <person name="Snigdha A.R."/>
            <person name="Mortoza M.S."/>
            <person name="Matin S.A."/>
            <person name="Hoque S.M.E."/>
            <person name="Islam M.K."/>
            <person name="Roy D.K."/>
            <person name="Haider R."/>
            <person name="Moosa M.M."/>
            <person name="Elias S.M."/>
            <person name="Hasan A.M."/>
            <person name="Jahan S."/>
            <person name="Shafiuddin M."/>
            <person name="Mahmood N."/>
            <person name="Shommy N.S."/>
        </authorList>
    </citation>
    <scope>NUCLEOTIDE SEQUENCE [LARGE SCALE GENOMIC DNA]</scope>
    <source>
        <strain evidence="4">cv. O-4</strain>
    </source>
</reference>
<organism evidence="3 4">
    <name type="scientific">Corchorus olitorius</name>
    <dbReference type="NCBI Taxonomy" id="93759"/>
    <lineage>
        <taxon>Eukaryota</taxon>
        <taxon>Viridiplantae</taxon>
        <taxon>Streptophyta</taxon>
        <taxon>Embryophyta</taxon>
        <taxon>Tracheophyta</taxon>
        <taxon>Spermatophyta</taxon>
        <taxon>Magnoliopsida</taxon>
        <taxon>eudicotyledons</taxon>
        <taxon>Gunneridae</taxon>
        <taxon>Pentapetalae</taxon>
        <taxon>rosids</taxon>
        <taxon>malvids</taxon>
        <taxon>Malvales</taxon>
        <taxon>Malvaceae</taxon>
        <taxon>Grewioideae</taxon>
        <taxon>Apeibeae</taxon>
        <taxon>Corchorus</taxon>
    </lineage>
</organism>
<name>A0A1R3FY44_9ROSI</name>
<feature type="compositionally biased region" description="Basic and acidic residues" evidence="1">
    <location>
        <begin position="480"/>
        <end position="493"/>
    </location>
</feature>
<evidence type="ECO:0000313" key="3">
    <source>
        <dbReference type="EMBL" id="OMO50686.1"/>
    </source>
</evidence>
<gene>
    <name evidence="3" type="ORF">COLO4_37929</name>
</gene>
<dbReference type="OrthoDB" id="1939383at2759"/>
<evidence type="ECO:0000313" key="4">
    <source>
        <dbReference type="Proteomes" id="UP000187203"/>
    </source>
</evidence>
<dbReference type="Proteomes" id="UP000187203">
    <property type="component" value="Unassembled WGS sequence"/>
</dbReference>
<feature type="region of interest" description="Disordered" evidence="1">
    <location>
        <begin position="235"/>
        <end position="261"/>
    </location>
</feature>
<feature type="region of interest" description="Disordered" evidence="1">
    <location>
        <begin position="112"/>
        <end position="153"/>
    </location>
</feature>
<sequence>MESAETEKDAANDDYDYLNWFPHIVPNIVEEPPPMELVYHHGGWFIAEPKLSYNGEMEDIEKLQYCDNDDALETDLKELDGDKDVQFLSVVLLEKKSVDIYVLHPNNDECLKNHGGAENEEVEERAGNGVDVSTSSEESGDENGEGEDEVDEELNPRVVIWDNDDNNDELLTLRVKTSKAIEDEDRLRKEIDELDLDAVIEDILGLKNPRPIRRRGKTTANRGFLELPKARKRKKAKEVYMDSDDPGSFSDTGSDSDFDNARRLPSSKLQFRPDALIELYKEQIFDGKEQFKKALNEYSLKKCFAYNFKKNDKVRVWAVCAAPGCERLEDDIIKLPLKAIHIATLVKKKLRVFIDLHKARAKLFVVRKQQMQYTEEFKRLREYADELVKQNPGTTGMLRAIGDGMPFVEQRRCARHIYARWAIFYCGKEPKDYLDVCFKKEEFLKAYVSLLHPCRGPRFWTKRNANDNLPPPMRKPKGRDKKERNKKALEGKKHSANMSRIGRKMTCSVCKSQEHNKATCPKNFQKKSKQFESSNQQSTRQQSAKTFFVPPRHVQVVNPSKESEYVIARLAGNLQNFTTVRKLKEDARKRINDRAAGISNVREVPTQERMNP</sequence>
<comment type="caution">
    <text evidence="3">The sequence shown here is derived from an EMBL/GenBank/DDBJ whole genome shotgun (WGS) entry which is preliminary data.</text>
</comment>
<protein>
    <submittedName>
        <fullName evidence="3">Transposase, MuDR, plant</fullName>
    </submittedName>
</protein>
<dbReference type="InterPro" id="IPR004332">
    <property type="entry name" value="Transposase_MuDR"/>
</dbReference>
<proteinExistence type="predicted"/>
<keyword evidence="4" id="KW-1185">Reference proteome</keyword>
<feature type="domain" description="Transposase MuDR plant" evidence="2">
    <location>
        <begin position="283"/>
        <end position="325"/>
    </location>
</feature>
<dbReference type="EMBL" id="AWUE01024448">
    <property type="protein sequence ID" value="OMO50686.1"/>
    <property type="molecule type" value="Genomic_DNA"/>
</dbReference>
<feature type="compositionally biased region" description="Acidic residues" evidence="1">
    <location>
        <begin position="138"/>
        <end position="153"/>
    </location>
</feature>
<evidence type="ECO:0000256" key="1">
    <source>
        <dbReference type="SAM" id="MobiDB-lite"/>
    </source>
</evidence>
<feature type="compositionally biased region" description="Low complexity" evidence="1">
    <location>
        <begin position="246"/>
        <end position="255"/>
    </location>
</feature>
<dbReference type="Pfam" id="PF03108">
    <property type="entry name" value="DBD_Tnp_Mut"/>
    <property type="match status" value="1"/>
</dbReference>
<evidence type="ECO:0000259" key="2">
    <source>
        <dbReference type="Pfam" id="PF03108"/>
    </source>
</evidence>
<dbReference type="AlphaFoldDB" id="A0A1R3FY44"/>
<accession>A0A1R3FY44</accession>
<feature type="region of interest" description="Disordered" evidence="1">
    <location>
        <begin position="521"/>
        <end position="544"/>
    </location>
</feature>